<dbReference type="Proteomes" id="UP000789860">
    <property type="component" value="Unassembled WGS sequence"/>
</dbReference>
<proteinExistence type="predicted"/>
<dbReference type="EMBL" id="CAJVPM010000757">
    <property type="protein sequence ID" value="CAG8451430.1"/>
    <property type="molecule type" value="Genomic_DNA"/>
</dbReference>
<reference evidence="1" key="1">
    <citation type="submission" date="2021-06" db="EMBL/GenBank/DDBJ databases">
        <authorList>
            <person name="Kallberg Y."/>
            <person name="Tangrot J."/>
            <person name="Rosling A."/>
        </authorList>
    </citation>
    <scope>NUCLEOTIDE SEQUENCE</scope>
    <source>
        <strain evidence="1">AU212A</strain>
    </source>
</reference>
<evidence type="ECO:0000313" key="2">
    <source>
        <dbReference type="Proteomes" id="UP000789860"/>
    </source>
</evidence>
<gene>
    <name evidence="1" type="ORF">SCALOS_LOCUS1201</name>
</gene>
<keyword evidence="2" id="KW-1185">Reference proteome</keyword>
<accession>A0ACA9K488</accession>
<sequence length="130" mass="15109">MLSLLSEVYNSAKELFLNTQRFANSQGYILIKKRTQKDNYGELKNMLLQYDYSSVYHSFLELNKESNYYNQGYSNNIAGYPNVHQFIKQQIETVATMTTTSSRPREIISTLRHNNSEMLITNVNIYNACA</sequence>
<organism evidence="1 2">
    <name type="scientific">Scutellospora calospora</name>
    <dbReference type="NCBI Taxonomy" id="85575"/>
    <lineage>
        <taxon>Eukaryota</taxon>
        <taxon>Fungi</taxon>
        <taxon>Fungi incertae sedis</taxon>
        <taxon>Mucoromycota</taxon>
        <taxon>Glomeromycotina</taxon>
        <taxon>Glomeromycetes</taxon>
        <taxon>Diversisporales</taxon>
        <taxon>Gigasporaceae</taxon>
        <taxon>Scutellospora</taxon>
    </lineage>
</organism>
<name>A0ACA9K488_9GLOM</name>
<comment type="caution">
    <text evidence="1">The sequence shown here is derived from an EMBL/GenBank/DDBJ whole genome shotgun (WGS) entry which is preliminary data.</text>
</comment>
<protein>
    <submittedName>
        <fullName evidence="1">8699_t:CDS:1</fullName>
    </submittedName>
</protein>
<evidence type="ECO:0000313" key="1">
    <source>
        <dbReference type="EMBL" id="CAG8451430.1"/>
    </source>
</evidence>